<comment type="similarity">
    <text evidence="2">Belongs to the PC-esterase family. TBL subfamily.</text>
</comment>
<evidence type="ECO:0000313" key="12">
    <source>
        <dbReference type="Proteomes" id="UP001064489"/>
    </source>
</evidence>
<dbReference type="AlphaFoldDB" id="A0AAD5NEV5"/>
<dbReference type="InterPro" id="IPR025846">
    <property type="entry name" value="TBL_N"/>
</dbReference>
<evidence type="ECO:0000259" key="10">
    <source>
        <dbReference type="Pfam" id="PF14416"/>
    </source>
</evidence>
<dbReference type="Pfam" id="PF14416">
    <property type="entry name" value="PMR5N"/>
    <property type="match status" value="1"/>
</dbReference>
<feature type="domain" description="Trichome birefringence-like N-terminal" evidence="10">
    <location>
        <begin position="89"/>
        <end position="140"/>
    </location>
</feature>
<evidence type="ECO:0000256" key="3">
    <source>
        <dbReference type="ARBA" id="ARBA00022692"/>
    </source>
</evidence>
<dbReference type="PANTHER" id="PTHR32285">
    <property type="entry name" value="PROTEIN TRICHOME BIREFRINGENCE-LIKE 9-RELATED"/>
    <property type="match status" value="1"/>
</dbReference>
<dbReference type="PANTHER" id="PTHR32285:SF48">
    <property type="entry name" value="PROTEIN TRICHOME BIREFRINGENCE-LIKE 19"/>
    <property type="match status" value="1"/>
</dbReference>
<keyword evidence="6 8" id="KW-0472">Membrane</keyword>
<dbReference type="GO" id="GO:0005794">
    <property type="term" value="C:Golgi apparatus"/>
    <property type="evidence" value="ECO:0007669"/>
    <property type="project" value="TreeGrafter"/>
</dbReference>
<dbReference type="Proteomes" id="UP001064489">
    <property type="component" value="Chromosome 11"/>
</dbReference>
<feature type="region of interest" description="Disordered" evidence="7">
    <location>
        <begin position="47"/>
        <end position="73"/>
    </location>
</feature>
<dbReference type="GO" id="GO:0016413">
    <property type="term" value="F:O-acetyltransferase activity"/>
    <property type="evidence" value="ECO:0007669"/>
    <property type="project" value="InterPro"/>
</dbReference>
<dbReference type="GO" id="GO:0016020">
    <property type="term" value="C:membrane"/>
    <property type="evidence" value="ECO:0007669"/>
    <property type="project" value="UniProtKB-SubCell"/>
</dbReference>
<evidence type="ECO:0000256" key="1">
    <source>
        <dbReference type="ARBA" id="ARBA00004167"/>
    </source>
</evidence>
<dbReference type="Pfam" id="PF13839">
    <property type="entry name" value="PC-Esterase"/>
    <property type="match status" value="1"/>
</dbReference>
<evidence type="ECO:0000259" key="9">
    <source>
        <dbReference type="Pfam" id="PF13839"/>
    </source>
</evidence>
<evidence type="ECO:0000256" key="7">
    <source>
        <dbReference type="SAM" id="MobiDB-lite"/>
    </source>
</evidence>
<organism evidence="11 12">
    <name type="scientific">Acer negundo</name>
    <name type="common">Box elder</name>
    <dbReference type="NCBI Taxonomy" id="4023"/>
    <lineage>
        <taxon>Eukaryota</taxon>
        <taxon>Viridiplantae</taxon>
        <taxon>Streptophyta</taxon>
        <taxon>Embryophyta</taxon>
        <taxon>Tracheophyta</taxon>
        <taxon>Spermatophyta</taxon>
        <taxon>Magnoliopsida</taxon>
        <taxon>eudicotyledons</taxon>
        <taxon>Gunneridae</taxon>
        <taxon>Pentapetalae</taxon>
        <taxon>rosids</taxon>
        <taxon>malvids</taxon>
        <taxon>Sapindales</taxon>
        <taxon>Sapindaceae</taxon>
        <taxon>Hippocastanoideae</taxon>
        <taxon>Acereae</taxon>
        <taxon>Acer</taxon>
    </lineage>
</organism>
<dbReference type="InterPro" id="IPR029962">
    <property type="entry name" value="TBL"/>
</dbReference>
<dbReference type="InterPro" id="IPR026057">
    <property type="entry name" value="TBL_C"/>
</dbReference>
<keyword evidence="12" id="KW-1185">Reference proteome</keyword>
<gene>
    <name evidence="11" type="ORF">LWI28_027938</name>
</gene>
<dbReference type="EMBL" id="JAJSOW010000108">
    <property type="protein sequence ID" value="KAI9154547.1"/>
    <property type="molecule type" value="Genomic_DNA"/>
</dbReference>
<comment type="caution">
    <text evidence="11">The sequence shown here is derived from an EMBL/GenBank/DDBJ whole genome shotgun (WGS) entry which is preliminary data.</text>
</comment>
<evidence type="ECO:0000256" key="6">
    <source>
        <dbReference type="ARBA" id="ARBA00023136"/>
    </source>
</evidence>
<feature type="domain" description="Trichome birefringence-like C-terminal" evidence="9">
    <location>
        <begin position="141"/>
        <end position="179"/>
    </location>
</feature>
<evidence type="ECO:0000313" key="11">
    <source>
        <dbReference type="EMBL" id="KAI9154547.1"/>
    </source>
</evidence>
<evidence type="ECO:0000256" key="5">
    <source>
        <dbReference type="ARBA" id="ARBA00022989"/>
    </source>
</evidence>
<evidence type="ECO:0000256" key="2">
    <source>
        <dbReference type="ARBA" id="ARBA00007727"/>
    </source>
</evidence>
<evidence type="ECO:0000256" key="4">
    <source>
        <dbReference type="ARBA" id="ARBA00022968"/>
    </source>
</evidence>
<keyword evidence="4" id="KW-0735">Signal-anchor</keyword>
<proteinExistence type="inferred from homology"/>
<accession>A0AAD5NEV5</accession>
<keyword evidence="5 8" id="KW-1133">Transmembrane helix</keyword>
<protein>
    <recommendedName>
        <fullName evidence="13">Trichome birefringence-like N-terminal domain-containing protein</fullName>
    </recommendedName>
</protein>
<name>A0AAD5NEV5_ACENE</name>
<sequence length="187" mass="20945">MELPFVKNQTPKVVLQITLTLVILAIIPLYYPLLGSPHFFHKITSSSSSSSSTSEPEPSNSSSSSSSSSSPSQISREDLLKALESEKICDLFSGEWIPNPEAPYYTNTTCWAIHENQNCMKYGRPDTDFMKWRWKPDGCDLPIFNPAQFLEIVRGKSLAFIGDSMTTNQVQSLICLLSRVTLLNQFN</sequence>
<reference evidence="11" key="2">
    <citation type="submission" date="2023-02" db="EMBL/GenBank/DDBJ databases">
        <authorList>
            <person name="Swenson N.G."/>
            <person name="Wegrzyn J.L."/>
            <person name="Mcevoy S.L."/>
        </authorList>
    </citation>
    <scope>NUCLEOTIDE SEQUENCE</scope>
    <source>
        <strain evidence="11">91603</strain>
        <tissue evidence="11">Leaf</tissue>
    </source>
</reference>
<feature type="transmembrane region" description="Helical" evidence="8">
    <location>
        <begin position="13"/>
        <end position="33"/>
    </location>
</feature>
<keyword evidence="3 8" id="KW-0812">Transmembrane</keyword>
<comment type="subcellular location">
    <subcellularLocation>
        <location evidence="1">Membrane</location>
        <topology evidence="1">Single-pass membrane protein</topology>
    </subcellularLocation>
</comment>
<feature type="compositionally biased region" description="Low complexity" evidence="7">
    <location>
        <begin position="47"/>
        <end position="72"/>
    </location>
</feature>
<evidence type="ECO:0008006" key="13">
    <source>
        <dbReference type="Google" id="ProtNLM"/>
    </source>
</evidence>
<reference evidence="11" key="1">
    <citation type="journal article" date="2022" name="Plant J.">
        <title>Strategies of tolerance reflected in two North American maple genomes.</title>
        <authorList>
            <person name="McEvoy S.L."/>
            <person name="Sezen U.U."/>
            <person name="Trouern-Trend A."/>
            <person name="McMahon S.M."/>
            <person name="Schaberg P.G."/>
            <person name="Yang J."/>
            <person name="Wegrzyn J.L."/>
            <person name="Swenson N.G."/>
        </authorList>
    </citation>
    <scope>NUCLEOTIDE SEQUENCE</scope>
    <source>
        <strain evidence="11">91603</strain>
    </source>
</reference>
<evidence type="ECO:0000256" key="8">
    <source>
        <dbReference type="SAM" id="Phobius"/>
    </source>
</evidence>